<dbReference type="PANTHER" id="PTHR37445:SF3">
    <property type="entry name" value="ZINC FINGER PHD-TYPE DOMAIN-CONTAINING PROTEIN"/>
    <property type="match status" value="1"/>
</dbReference>
<comment type="caution">
    <text evidence="3">The sequence shown here is derived from an EMBL/GenBank/DDBJ whole genome shotgun (WGS) entry which is preliminary data.</text>
</comment>
<feature type="coiled-coil region" evidence="1">
    <location>
        <begin position="56"/>
        <end position="115"/>
    </location>
</feature>
<feature type="compositionally biased region" description="Basic residues" evidence="2">
    <location>
        <begin position="283"/>
        <end position="292"/>
    </location>
</feature>
<dbReference type="AlphaFoldDB" id="A0A9P0KXC9"/>
<evidence type="ECO:0000313" key="4">
    <source>
        <dbReference type="Proteomes" id="UP001152888"/>
    </source>
</evidence>
<reference evidence="3" key="1">
    <citation type="submission" date="2022-03" db="EMBL/GenBank/DDBJ databases">
        <authorList>
            <person name="Sayadi A."/>
        </authorList>
    </citation>
    <scope>NUCLEOTIDE SEQUENCE</scope>
</reference>
<dbReference type="OrthoDB" id="6780773at2759"/>
<organism evidence="3 4">
    <name type="scientific">Acanthoscelides obtectus</name>
    <name type="common">Bean weevil</name>
    <name type="synonym">Bruchus obtectus</name>
    <dbReference type="NCBI Taxonomy" id="200917"/>
    <lineage>
        <taxon>Eukaryota</taxon>
        <taxon>Metazoa</taxon>
        <taxon>Ecdysozoa</taxon>
        <taxon>Arthropoda</taxon>
        <taxon>Hexapoda</taxon>
        <taxon>Insecta</taxon>
        <taxon>Pterygota</taxon>
        <taxon>Neoptera</taxon>
        <taxon>Endopterygota</taxon>
        <taxon>Coleoptera</taxon>
        <taxon>Polyphaga</taxon>
        <taxon>Cucujiformia</taxon>
        <taxon>Chrysomeloidea</taxon>
        <taxon>Chrysomelidae</taxon>
        <taxon>Bruchinae</taxon>
        <taxon>Bruchini</taxon>
        <taxon>Acanthoscelides</taxon>
    </lineage>
</organism>
<dbReference type="PANTHER" id="PTHR37445">
    <property type="entry name" value="PROTEIN CBG24663"/>
    <property type="match status" value="1"/>
</dbReference>
<name>A0A9P0KXC9_ACAOB</name>
<sequence>MQTHVHNNIAKRNNSNRPVDSRTISRSVMIEEVNDISNKQIYDLLHSILAKNTQIEQDIHNNKEEIKKEIQILRQDITTELYNLERENKKLKEKIDKLEEELNSTERQVKKYNVIFYGVKEAGDTVTDLDSILKIFNEKLEVKCSLADFRDIHRIGRKQENKIRPVVAEVINYQLKKVSLENSKKLKDTGIYLSLDYTKQDYQQRKILYTNLKVAKSAGLEAKIHNHTLHIGEDIFTSDDLSQGTPDVLTAAILKLNVEPQNTGENSRNSLKRKNIVEEKPKRSTRIKSTSK</sequence>
<feature type="region of interest" description="Disordered" evidence="2">
    <location>
        <begin position="261"/>
        <end position="292"/>
    </location>
</feature>
<feature type="region of interest" description="Disordered" evidence="2">
    <location>
        <begin position="1"/>
        <end position="21"/>
    </location>
</feature>
<dbReference type="EMBL" id="CAKOFQ010006957">
    <property type="protein sequence ID" value="CAH1984396.1"/>
    <property type="molecule type" value="Genomic_DNA"/>
</dbReference>
<evidence type="ECO:0008006" key="5">
    <source>
        <dbReference type="Google" id="ProtNLM"/>
    </source>
</evidence>
<proteinExistence type="predicted"/>
<keyword evidence="1" id="KW-0175">Coiled coil</keyword>
<gene>
    <name evidence="3" type="ORF">ACAOBT_LOCUS16077</name>
</gene>
<accession>A0A9P0KXC9</accession>
<protein>
    <recommendedName>
        <fullName evidence="5">Endonuclease-reverse transcriptase</fullName>
    </recommendedName>
</protein>
<evidence type="ECO:0000256" key="1">
    <source>
        <dbReference type="SAM" id="Coils"/>
    </source>
</evidence>
<evidence type="ECO:0000256" key="2">
    <source>
        <dbReference type="SAM" id="MobiDB-lite"/>
    </source>
</evidence>
<evidence type="ECO:0000313" key="3">
    <source>
        <dbReference type="EMBL" id="CAH1984396.1"/>
    </source>
</evidence>
<dbReference type="Proteomes" id="UP001152888">
    <property type="component" value="Unassembled WGS sequence"/>
</dbReference>
<keyword evidence="4" id="KW-1185">Reference proteome</keyword>